<feature type="disulfide bond" evidence="14">
    <location>
        <begin position="4365"/>
        <end position="4374"/>
    </location>
</feature>
<dbReference type="Proteomes" id="UP000015103">
    <property type="component" value="Unassembled WGS sequence"/>
</dbReference>
<dbReference type="Pfam" id="PF00008">
    <property type="entry name" value="EGF"/>
    <property type="match status" value="2"/>
</dbReference>
<protein>
    <recommendedName>
        <fullName evidence="17">EGF-like domain-containing protein</fullName>
    </recommendedName>
</protein>
<dbReference type="SUPFAM" id="SSF57184">
    <property type="entry name" value="Growth factor receptor domain"/>
    <property type="match status" value="3"/>
</dbReference>
<dbReference type="InterPro" id="IPR018097">
    <property type="entry name" value="EGF_Ca-bd_CS"/>
</dbReference>
<feature type="repeat" description="LDL-receptor class B" evidence="16">
    <location>
        <begin position="1442"/>
        <end position="1486"/>
    </location>
</feature>
<feature type="disulfide bond" evidence="15">
    <location>
        <begin position="2540"/>
        <end position="2552"/>
    </location>
</feature>
<dbReference type="PROSITE" id="PS51120">
    <property type="entry name" value="LDLRB"/>
    <property type="match status" value="15"/>
</dbReference>
<dbReference type="InterPro" id="IPR051221">
    <property type="entry name" value="LDLR-related"/>
</dbReference>
<dbReference type="CDD" id="cd00112">
    <property type="entry name" value="LDLa"/>
    <property type="match status" value="28"/>
</dbReference>
<feature type="disulfide bond" evidence="15">
    <location>
        <begin position="2837"/>
        <end position="2849"/>
    </location>
</feature>
<dbReference type="GO" id="GO:0043235">
    <property type="term" value="C:receptor complex"/>
    <property type="evidence" value="ECO:0007669"/>
    <property type="project" value="TreeGrafter"/>
</dbReference>
<feature type="disulfide bond" evidence="15">
    <location>
        <begin position="2693"/>
        <end position="2708"/>
    </location>
</feature>
<comment type="subcellular location">
    <subcellularLocation>
        <location evidence="1">Membrane</location>
        <topology evidence="1">Single-pass type I membrane protein</topology>
    </subcellularLocation>
</comment>
<feature type="domain" description="EGF-like" evidence="17">
    <location>
        <begin position="4300"/>
        <end position="4335"/>
    </location>
</feature>
<feature type="repeat" description="LDL-receptor class B" evidence="16">
    <location>
        <begin position="3143"/>
        <end position="3186"/>
    </location>
</feature>
<dbReference type="InterPro" id="IPR036055">
    <property type="entry name" value="LDL_receptor-like_sf"/>
</dbReference>
<feature type="disulfide bond" evidence="15">
    <location>
        <begin position="1083"/>
        <end position="1101"/>
    </location>
</feature>
<keyword evidence="7" id="KW-0677">Repeat</keyword>
<feature type="disulfide bond" evidence="15">
    <location>
        <begin position="3482"/>
        <end position="3500"/>
    </location>
</feature>
<feature type="disulfide bond" evidence="15">
    <location>
        <begin position="2801"/>
        <end position="2819"/>
    </location>
</feature>
<evidence type="ECO:0000256" key="15">
    <source>
        <dbReference type="PROSITE-ProRule" id="PRU00124"/>
    </source>
</evidence>
<dbReference type="PANTHER" id="PTHR22722:SF5">
    <property type="entry name" value="LOW-DENSITY LIPOPROTEIN RECEPTOR-RELATED PROTEIN 1B"/>
    <property type="match status" value="1"/>
</dbReference>
<dbReference type="SMART" id="SM00135">
    <property type="entry name" value="LY"/>
    <property type="match status" value="34"/>
</dbReference>
<feature type="disulfide bond" evidence="15">
    <location>
        <begin position="3397"/>
        <end position="3415"/>
    </location>
</feature>
<dbReference type="EnsemblMetazoa" id="RPRC000138-RA">
    <property type="protein sequence ID" value="RPRC000138-PA"/>
    <property type="gene ID" value="RPRC000138"/>
</dbReference>
<dbReference type="SUPFAM" id="SSF57424">
    <property type="entry name" value="LDL receptor-like module"/>
    <property type="match status" value="25"/>
</dbReference>
<keyword evidence="12" id="KW-0675">Receptor</keyword>
<feature type="disulfide bond" evidence="15">
    <location>
        <begin position="3604"/>
        <end position="3622"/>
    </location>
</feature>
<feature type="disulfide bond" evidence="15">
    <location>
        <begin position="3766"/>
        <end position="3784"/>
    </location>
</feature>
<feature type="repeat" description="LDL-receptor class B" evidence="16">
    <location>
        <begin position="732"/>
        <end position="775"/>
    </location>
</feature>
<evidence type="ECO:0000256" key="9">
    <source>
        <dbReference type="ARBA" id="ARBA00022989"/>
    </source>
</evidence>
<dbReference type="PROSITE" id="PS50068">
    <property type="entry name" value="LDLRA_2"/>
    <property type="match status" value="31"/>
</dbReference>
<dbReference type="eggNOG" id="KOG1215">
    <property type="taxonomic scope" value="Eukaryota"/>
</dbReference>
<feature type="disulfide bond" evidence="14">
    <location>
        <begin position="4304"/>
        <end position="4314"/>
    </location>
</feature>
<dbReference type="PROSITE" id="PS01187">
    <property type="entry name" value="EGF_CA"/>
    <property type="match status" value="2"/>
</dbReference>
<dbReference type="SMART" id="SM00192">
    <property type="entry name" value="LDLa"/>
    <property type="match status" value="31"/>
</dbReference>
<evidence type="ECO:0000256" key="4">
    <source>
        <dbReference type="ARBA" id="ARBA00022583"/>
    </source>
</evidence>
<dbReference type="SUPFAM" id="SSF57196">
    <property type="entry name" value="EGF/Laminin"/>
    <property type="match status" value="5"/>
</dbReference>
<evidence type="ECO:0000256" key="3">
    <source>
        <dbReference type="ARBA" id="ARBA00022536"/>
    </source>
</evidence>
<evidence type="ECO:0000256" key="16">
    <source>
        <dbReference type="PROSITE-ProRule" id="PRU00461"/>
    </source>
</evidence>
<evidence type="ECO:0000256" key="13">
    <source>
        <dbReference type="ARBA" id="ARBA00023180"/>
    </source>
</evidence>
<dbReference type="InterPro" id="IPR023415">
    <property type="entry name" value="LDLR_class-A_CS"/>
</dbReference>
<dbReference type="STRING" id="13249.T1H803"/>
<dbReference type="PROSITE" id="PS00010">
    <property type="entry name" value="ASX_HYDROXYL"/>
    <property type="match status" value="2"/>
</dbReference>
<feature type="disulfide bond" evidence="15">
    <location>
        <begin position="3577"/>
        <end position="3592"/>
    </location>
</feature>
<name>T1H803_RHOPR</name>
<feature type="disulfide bond" evidence="15">
    <location>
        <begin position="2506"/>
        <end position="2524"/>
    </location>
</feature>
<dbReference type="InterPro" id="IPR000033">
    <property type="entry name" value="LDLR_classB_rpt"/>
</dbReference>
<evidence type="ECO:0000256" key="10">
    <source>
        <dbReference type="ARBA" id="ARBA00023136"/>
    </source>
</evidence>
<comment type="caution">
    <text evidence="14">Lacks conserved residue(s) required for the propagation of feature annotation.</text>
</comment>
<feature type="disulfide bond" evidence="15">
    <location>
        <begin position="3717"/>
        <end position="3729"/>
    </location>
</feature>
<feature type="disulfide bond" evidence="15">
    <location>
        <begin position="3454"/>
        <end position="3469"/>
    </location>
</feature>
<feature type="disulfide bond" evidence="14">
    <location>
        <begin position="4457"/>
        <end position="4466"/>
    </location>
</feature>
<feature type="disulfide bond" evidence="14">
    <location>
        <begin position="4219"/>
        <end position="4228"/>
    </location>
</feature>
<feature type="disulfide bond" evidence="15">
    <location>
        <begin position="2891"/>
        <end position="2909"/>
    </location>
</feature>
<evidence type="ECO:0000256" key="12">
    <source>
        <dbReference type="ARBA" id="ARBA00023170"/>
    </source>
</evidence>
<dbReference type="InterPro" id="IPR002172">
    <property type="entry name" value="LDrepeatLR_classA_rpt"/>
</dbReference>
<keyword evidence="5" id="KW-0812">Transmembrane</keyword>
<feature type="repeat" description="LDL-receptor class B" evidence="16">
    <location>
        <begin position="1997"/>
        <end position="2040"/>
    </location>
</feature>
<feature type="disulfide bond" evidence="14">
    <location>
        <begin position="4325"/>
        <end position="4334"/>
    </location>
</feature>
<feature type="disulfide bond" evidence="15">
    <location>
        <begin position="913"/>
        <end position="925"/>
    </location>
</feature>
<feature type="disulfide bond" evidence="15">
    <location>
        <begin position="1000"/>
        <end position="1018"/>
    </location>
</feature>
<dbReference type="OMA" id="WNLNHGA"/>
<feature type="repeat" description="LDL-receptor class B" evidence="16">
    <location>
        <begin position="2373"/>
        <end position="2415"/>
    </location>
</feature>
<keyword evidence="9" id="KW-1133">Transmembrane helix</keyword>
<dbReference type="PANTHER" id="PTHR22722">
    <property type="entry name" value="LOW-DENSITY LIPOPROTEIN RECEPTOR-RELATED PROTEIN 2-RELATED"/>
    <property type="match status" value="1"/>
</dbReference>
<feature type="disulfide bond" evidence="15">
    <location>
        <begin position="2844"/>
        <end position="2862"/>
    </location>
</feature>
<dbReference type="InParanoid" id="T1H803"/>
<dbReference type="PROSITE" id="PS01209">
    <property type="entry name" value="LDLRA_1"/>
    <property type="match status" value="10"/>
</dbReference>
<evidence type="ECO:0000256" key="7">
    <source>
        <dbReference type="ARBA" id="ARBA00022737"/>
    </source>
</evidence>
<feature type="disulfide bond" evidence="15">
    <location>
        <begin position="3390"/>
        <end position="3402"/>
    </location>
</feature>
<dbReference type="InterPro" id="IPR001881">
    <property type="entry name" value="EGF-like_Ca-bd_dom"/>
</dbReference>
<evidence type="ECO:0000256" key="5">
    <source>
        <dbReference type="ARBA" id="ARBA00022692"/>
    </source>
</evidence>
<keyword evidence="13" id="KW-0325">Glycoprotein</keyword>
<feature type="disulfide bond" evidence="15">
    <location>
        <begin position="2559"/>
        <end position="2574"/>
    </location>
</feature>
<dbReference type="FunFam" id="2.120.10.30:FF:000132">
    <property type="entry name" value="Uncharacterized protein"/>
    <property type="match status" value="1"/>
</dbReference>
<feature type="disulfide bond" evidence="15">
    <location>
        <begin position="1050"/>
        <end position="1065"/>
    </location>
</feature>
<feature type="disulfide bond" evidence="14">
    <location>
        <begin position="4255"/>
        <end position="4264"/>
    </location>
</feature>
<dbReference type="InterPro" id="IPR000742">
    <property type="entry name" value="EGF"/>
</dbReference>
<feature type="disulfide bond" evidence="15">
    <location>
        <begin position="3597"/>
        <end position="3609"/>
    </location>
</feature>
<feature type="repeat" description="LDL-receptor class B" evidence="16">
    <location>
        <begin position="1304"/>
        <end position="1349"/>
    </location>
</feature>
<organism evidence="18 19">
    <name type="scientific">Rhodnius prolixus</name>
    <name type="common">Triatomid bug</name>
    <dbReference type="NCBI Taxonomy" id="13249"/>
    <lineage>
        <taxon>Eukaryota</taxon>
        <taxon>Metazoa</taxon>
        <taxon>Ecdysozoa</taxon>
        <taxon>Arthropoda</taxon>
        <taxon>Hexapoda</taxon>
        <taxon>Insecta</taxon>
        <taxon>Pterygota</taxon>
        <taxon>Neoptera</taxon>
        <taxon>Paraneoptera</taxon>
        <taxon>Hemiptera</taxon>
        <taxon>Heteroptera</taxon>
        <taxon>Panheteroptera</taxon>
        <taxon>Cimicomorpha</taxon>
        <taxon>Reduviidae</taxon>
        <taxon>Triatominae</taxon>
        <taxon>Rhodnius</taxon>
    </lineage>
</organism>
<feature type="disulfide bond" evidence="15">
    <location>
        <begin position="3524"/>
        <end position="3542"/>
    </location>
</feature>
<dbReference type="FunFam" id="4.10.400.10:FF:000005">
    <property type="entry name" value="low-density lipoprotein receptor-related protein 1B"/>
    <property type="match status" value="2"/>
</dbReference>
<keyword evidence="11 14" id="KW-1015">Disulfide bond</keyword>
<sequence length="4666" mass="521488">INNNFVFHSVLVDSTPSCGVDQFACFSSVTPTDVPHTCISSLWVCDGSPDCPDGSDEPSDCPKTSCDGKNMFQCALTHKCLPSSRLCDGENDCGAADGIQDFSDETDVTCETDKTCSLNEVKCGANSSVCIHLAKFCDKKLDCPDQYDEGEHCGKKCDLNCSYKCAITPKGSRCYCPDGEKPVNSTQCIDYDECLVDSSCDQICMNTAGSYACSCTSGYTKVSDKGCKAINVPQGEIATLIYTSNSRIVHLTLDGKRVLASVAETPLSLAVDHREEKICYVSHPNRTSATIACLRASTFSKIDLPQTQPSIFPISKMTHLALDWVSGNWYFLDEAREMIYICTNSLKYCAVIIDFNLTKPRGVALDPTKGFVSFHNFLGAVAPRLERALLDGDERSVLIDQRIVYPYGVTIDFPREHVYWVDTYMDFIERVDYEGKNRKTIGKGFPVQNLFDITVFENTLYVTSWRNQSIISINKFNSSDYTAIATNLRPFSLHVYHRQRQPDVAHPCKVSNGQCQHICVPAWKNSVGFAKCYCHMGYKLTKNGKCLPYQPSSFLLFGQGKPGMIKGIALRSKMEDVMVPIIDLIHPSSLDYDIKTQYIYFTDAQSLQIGRQKFDGTKKEIVIDTGIDNCEGLAVDWLGRNLYWTDDGLGTIHVASLENTAFRKVLIYENLSHPRAIVLDPNNSYMYWCQWVMSEAKLGLIEVAYMDGSSRKIFVQGNMLWPNGLTLDTLKSQLYWSDTHLNRIERINLDGTGREMILAFETEHPPYGLTFIDNQLYWTELQSGLIRSLNLTSRNVTVIAKRNSPLYEIKSFDLKFMQEGVENCPPCSHLCLLGASSPKCVCSDGYEMNGTTCIASPGTSSTHSIRRCPSNEFQCLNTSNCIKQSYVCDGENDCRDGSDEDIREGGICFNRTCPSKQLQCDGSRCLSQAWVCDGEKDCLDGSDEKPDVCAGQPQTCLPGQFQCNITKRCLPKSWVCDSQVDCGQSDHSDEEDCGEHKFACQNGRCIPQQYVCDTANDCGDGSDEFEIYCPPCTEDQFRCLGMCLSKEVVCNGQPDCLDDSDEMNCSTTTTTSIHPFCRYGFPCPDGKCISLTAVCDGTPDCDHGFDELHCKGQQQTGTFTTCIILDCISCKTPGTVVVNCDYPDGWKCDNNTKCIELNLLCDGKDHCADGTDEGLLCGENQCPSDCSHNCHPTPFGRVCTCSEGTYLQPDNHTCVHSPPCSNWDTCSQGCHQMKRIAKCFCYEGYTLQADHFSCKSDDPAIPFVIFSNRHELRGVDLRTFSVNALISSLKNTIALDFHHTDKGDTIYWTDVIDDKIYRGSLIGGTIGNIEVVVQTGLATAEGLAVDWVAGNLYWVESNLDQIEVAKLDGKYRRALIAGDMESPRAIALDPRFGLLFWTDWDANAPRIERCAMTGEDRKIIVNIDEIANGAWPNGLTLDYQLQRVYWIDARSDSIHCVTYDGTSYRQVLSEHELLSHPFAISLYESHIYWTDWRSNSVLRANKWNGSGVVLLQRTLTQPFDIQVLHPSRQPKAYYNPCGVNNGNCSHLCLLGLNSTRKCACPHVMRLDQENGTYCIVNDVVLLFSRPNEIRGVDLNQPHYHTIPTISLPHVVNPTELDYHASTKSVFWTDSSSGVVKRASLVAGHLAETILDTGIEHPTGFAIDWISGNMFVSSSSDGRVKISACNENGQYVSTIYTNDKVGADNFWQDHQIPSLAVDPTRGKLFWSEKRVDLFFINGANMDASDMQTLSSTKENPDLVGASSLTMDFDMNRLYWVNEEVNNVQYLELSSSQRQLVKLQLPESCRPTALTIYGNKVYVADHNSRSIVTFDKSTGANQSLVRDNTGNVLSLKIYDPKVQQGTNACAKNKGNCAHLCLPISPTDRVCACATGYRVDPNDHAKCIGIDEFLIYSINWEIRGISLDPSQNDTQVLGPISRVSSATSIDFDPDYLYWADSDHGTVTRVHRDGTGRQIVVGHFEQTDSVPVDWLTGLAVDWVAGNLYWADPKTKVIEVSRTDGRARYVVVQGDGLEGPHSLAVDPFAGVLFWLDKAVPGRVFRSQLDGGNRAAISVPGELSSSASLNDIALDRQVRYPYALTHHKGYIYWIDLTSDRGSLKMAEAKPNPTARLLSSGLGDSLRDLTVVTRSVLEEGTNACSRSSNHGCEQLCFFNGERPVCACAHGRVGQDGKTCEDYDSFLVYSLVDRIDSVHLTGDVNLNAPFPSIHSKELMRNCIGLTYDFQTSTIFYSDIQKGSINAVHFNGSNHRIIVERQGSAEGVAFGAAENSLYWTCNNVATIYKMLLSKDPMHPEVVIKLAANDKPRGIAVDTCDSRLYWTNWNTQHPSIQRAFTNGYGQESIITKDIRMPNGLALDYLTEKLYWGDARLDKIERCDYNGANRVVLAKATPQHPFDLAVFGEYIYWTDWVQRAVIRANKYTGDDVVWLRKDVPRPMGIAAIANTSYDCKYICRLDIRGAVQCLCPPSKKLDEDGKRCIFITNNSSTTSNNDFQCTDNVCIPYSLTCDKVNHCADASDEVIDYCATRTCKTGYHSCTNGRCVLESKHCDGRDDCGDNTDETNCTCDPHTHFQCKTAQPGQQCIRLRYRCDFDPDCPDASDEMGCPPHNCSATGQRIPLINCNYTTACIHPSWICDEHNDCWDDTDEQNCTYAKSNSFEFTTCPPNMFKCEENFHCIKEEWRCDGENDCVNGSDEANCKYGCNESQFQCANSQCIPASWECDGTKDCKDGSDETENCNGRECPANQFRCNLTGKCIPQRWVCDLTFDCTDKTDEQLCLSQEPCPLPTQFQCNNGKCIEKEYYCDGDNDCEDGSDEPATCAIDADLRCRDNEFHCRNGHCINFAYVCNGFDDCGDSSDEDIDKALCSEYQTGTCRGDDVFECKNGLCINSTLLCDGENNCGDFSDEDRCNINECEVSKPCSQICTDLPVGYTCSCIKGFKPHIFFSPHLCVDLNECSWNYASTFQNGPACSQLCTNRYGGYECDCVNGYELKPDGFSCSSTQNYSTYLLLTNKYYIRKLDLRSRKMNILVHNLTNSVGLDYDIEEDCVYWSDVTTMRSSIQKLCHGETEKKILHSSALHSPDGLAVDWVGRNLYWCDKGRETIEVSKLDGRFRKVLINEGLMEPRGIALFPKIGEMFWSDWGDKPHIGRAWMDGSNSNQIITENLGWPNALTIDYDMNLLYWADAKHDYIDLSDLNGRNRKRLFSRAQTPDLNLHHVFALAVFENHIFWTDWETKTVEMCHKTTPHNCSSIANTVHRPMDVHVHHPYRQKPEINKLFVNTEMIKNYLIFSSLFVFDHNPCENNGGCSALCLLQPEGRKTCACPEFFVPSVDDPRKCVSNCTKAQFKCETTYKCIAFWWKCDKVDDCGDSSDEPEDCPPFNCVPGQFQCKNGNCTHPSQICNGNDECGDASDEENCNEYPCMTESQYKCEGNETVISKCISRTSRCDGNKDCFFGDDEEDCDSECLDNSTHFKCANNRCIPDVWVCDSSDDCQDGSDELEELCRTRNCTQPDAHRCASGRCLPSQWVCDGGVDCPDESDEPPSCKVERTCQTTYFKCENNKCIPGRWRCDHDDDCGDASDEKNCTPRNCSESEFRCDNGRCIAGALLCDGELHCDDSSDEKNCNKNCTKGEFECTNPPKCIPKDWVCDGDIDCQDGLDEEGCTGQINCDTVSQFQCRNRCIPVQWACDGEEDCNGGEDEVTAMCEKMLCPPGRFRCSNHKCIAISNVCDGIDNCRDGSDEKPLACQHEGRCESNGFRCTNGHCISKTLRCDQNDDCGDGSDEKDCPEQCLATSCSQLCVQKEGKGFSCHCVEGYTMINDSCVANGEEGQLVVVGDAELRFLDVYKSENYTRTTAYVHAPHENVHRSSKIIAVAHDFAKSMLYLAYSKHHIFPISTNFTSQEKGTKPPIIVDDLTEINGLALDWSLQILYVVSDYRILALSIEQPEIRKTLIKRLDQPRDIILNVEKGQMYWISWSRLSPGLYSAGADGADIKYFSDVCEGHLASPSMTGLALDAATQRIYWADIKRRTVESVSLTDFSCVTAFVAEHMSSVKPNKIEIFEDWIYLTTYNNDIIKINKFGRHKLTYLEKNMTQISAILMLQEQKQRNATNPCDKSPCHKSAMCLRTTNNKFSCVCRNHHVPTKLKATGPKLKCKEAPCNLNCNLGKCVMSVNGPKCVCPPLYEGELCERYGCHCKNKGKCYVNEINKVKCQCPAEWTGEYCETLVSPCELCLNGGHCVAKEISTKCHCPAGFTGAWCEHCPELQCQNGGICLRDKDGKPVCNCTAGYTGERCDIIHCNTYCQNGGKCFLTASGPICICGEAFTGKKCESGLCDVLHCYNGGTCILLKDKPIVRPECTCPSQFDGDHCEIDLCQQCRHCTLSSQCPSCPEMCFSPPYCNCRNNGTCVVLKGVPHCRCGDAWSGTECELPAPSPNPCGGVCALLPGTRHCACPAGYTGERCDKADCRTACGVNYVSCSLDEHSNITCLCKEGFSGINCEKQADQISESESKLKDDGSVLVHIITFVLITVMSSVLGLYYYCYRIRNRRKSFSHRRMYENVEITNPLYDNSDEFLCPKELDFTNRTLFYHIHTYVIYCICLTSYTKKKVLLIHNFNSMIIQFIDYIKTFPVTYFKNLKQNERTSRVIRSLDMHGSIFFLYHK</sequence>
<feature type="repeat" description="LDL-receptor class B" evidence="16">
    <location>
        <begin position="684"/>
        <end position="731"/>
    </location>
</feature>
<evidence type="ECO:0000256" key="1">
    <source>
        <dbReference type="ARBA" id="ARBA00004479"/>
    </source>
</evidence>
<keyword evidence="19" id="KW-1185">Reference proteome</keyword>
<keyword evidence="10" id="KW-0472">Membrane</keyword>
<dbReference type="InterPro" id="IPR011042">
    <property type="entry name" value="6-blade_b-propeller_TolB-like"/>
</dbReference>
<reference evidence="18" key="1">
    <citation type="submission" date="2015-05" db="UniProtKB">
        <authorList>
            <consortium name="EnsemblMetazoa"/>
        </authorList>
    </citation>
    <scope>IDENTIFICATION</scope>
</reference>
<feature type="domain" description="EGF-like" evidence="17">
    <location>
        <begin position="4428"/>
        <end position="4467"/>
    </location>
</feature>
<dbReference type="Pfam" id="PF00057">
    <property type="entry name" value="Ldl_recept_a"/>
    <property type="match status" value="27"/>
</dbReference>
<feature type="repeat" description="LDL-receptor class B" evidence="16">
    <location>
        <begin position="640"/>
        <end position="683"/>
    </location>
</feature>
<feature type="disulfide bond" evidence="15">
    <location>
        <begin position="2772"/>
        <end position="2787"/>
    </location>
</feature>
<feature type="repeat" description="LDL-receptor class B" evidence="16">
    <location>
        <begin position="1623"/>
        <end position="1666"/>
    </location>
</feature>
<dbReference type="Gene3D" id="4.10.400.10">
    <property type="entry name" value="Low-density Lipoprotein Receptor"/>
    <property type="match status" value="30"/>
</dbReference>
<dbReference type="SMART" id="SM00179">
    <property type="entry name" value="EGF_CA"/>
    <property type="match status" value="9"/>
</dbReference>
<dbReference type="EMBL" id="ACPB03005873">
    <property type="status" value="NOT_ANNOTATED_CDS"/>
    <property type="molecule type" value="Genomic_DNA"/>
</dbReference>
<dbReference type="PRINTS" id="PR00261">
    <property type="entry name" value="LDLRECEPTOR"/>
</dbReference>
<feature type="disulfide bond" evidence="15">
    <location>
        <begin position="3409"/>
        <end position="3424"/>
    </location>
</feature>
<dbReference type="PROSITE" id="PS01186">
    <property type="entry name" value="EGF_2"/>
    <property type="match status" value="3"/>
</dbReference>
<feature type="repeat" description="LDL-receptor class B" evidence="16">
    <location>
        <begin position="1393"/>
        <end position="1441"/>
    </location>
</feature>
<evidence type="ECO:0000256" key="11">
    <source>
        <dbReference type="ARBA" id="ARBA00023157"/>
    </source>
</evidence>
<feature type="disulfide bond" evidence="15">
    <location>
        <begin position="3616"/>
        <end position="3631"/>
    </location>
</feature>
<feature type="repeat" description="LDL-receptor class B" evidence="16">
    <location>
        <begin position="1947"/>
        <end position="1988"/>
    </location>
</feature>
<comment type="similarity">
    <text evidence="2">Belongs to the LDLR family.</text>
</comment>
<feature type="disulfide bond" evidence="15">
    <location>
        <begin position="2645"/>
        <end position="2660"/>
    </location>
</feature>
<feature type="repeat" description="LDL-receptor class B" evidence="16">
    <location>
        <begin position="3100"/>
        <end position="3142"/>
    </location>
</feature>
<keyword evidence="3 14" id="KW-0245">EGF-like domain</keyword>
<dbReference type="VEuPathDB" id="VectorBase:RPRC000138"/>
<dbReference type="SMART" id="SM00181">
    <property type="entry name" value="EGF"/>
    <property type="match status" value="29"/>
</dbReference>
<feature type="domain" description="EGF-like" evidence="17">
    <location>
        <begin position="4231"/>
        <end position="4265"/>
    </location>
</feature>
<evidence type="ECO:0000313" key="18">
    <source>
        <dbReference type="EnsemblMetazoa" id="RPRC000138-PA"/>
    </source>
</evidence>
<feature type="disulfide bond" evidence="15">
    <location>
        <begin position="2600"/>
        <end position="2615"/>
    </location>
</feature>
<feature type="disulfide bond" evidence="15">
    <location>
        <begin position="2712"/>
        <end position="2724"/>
    </location>
</feature>
<feature type="repeat" description="LDL-receptor class B" evidence="16">
    <location>
        <begin position="2328"/>
        <end position="2372"/>
    </location>
</feature>
<evidence type="ECO:0000256" key="6">
    <source>
        <dbReference type="ARBA" id="ARBA00022729"/>
    </source>
</evidence>
<feature type="disulfide bond" evidence="15">
    <location>
        <begin position="3759"/>
        <end position="3771"/>
    </location>
</feature>
<evidence type="ECO:0000256" key="14">
    <source>
        <dbReference type="PROSITE-ProRule" id="PRU00076"/>
    </source>
</evidence>
<evidence type="ECO:0000256" key="2">
    <source>
        <dbReference type="ARBA" id="ARBA00009939"/>
    </source>
</evidence>
<feature type="disulfide bond" evidence="15">
    <location>
        <begin position="2719"/>
        <end position="2737"/>
    </location>
</feature>
<feature type="disulfide bond" evidence="15">
    <location>
        <begin position="920"/>
        <end position="938"/>
    </location>
</feature>
<dbReference type="PROSITE" id="PS00022">
    <property type="entry name" value="EGF_1"/>
    <property type="match status" value="5"/>
</dbReference>
<dbReference type="InterPro" id="IPR000152">
    <property type="entry name" value="EGF-type_Asp/Asn_hydroxyl_site"/>
</dbReference>
<dbReference type="GO" id="GO:0042562">
    <property type="term" value="F:hormone binding"/>
    <property type="evidence" value="ECO:0007669"/>
    <property type="project" value="TreeGrafter"/>
</dbReference>
<dbReference type="GO" id="GO:0016324">
    <property type="term" value="C:apical plasma membrane"/>
    <property type="evidence" value="ECO:0007669"/>
    <property type="project" value="TreeGrafter"/>
</dbReference>
<feature type="domain" description="EGF-like" evidence="17">
    <location>
        <begin position="4336"/>
        <end position="4375"/>
    </location>
</feature>
<feature type="disulfide bond" evidence="15">
    <location>
        <begin position="3724"/>
        <end position="3742"/>
    </location>
</feature>
<feature type="disulfide bond" evidence="15">
    <location>
        <begin position="993"/>
        <end position="1005"/>
    </location>
</feature>
<dbReference type="FunFam" id="2.10.25.10:FF:000009">
    <property type="entry name" value="Low-density lipoprotein receptor isoform 1"/>
    <property type="match status" value="1"/>
</dbReference>
<dbReference type="SUPFAM" id="SSF63825">
    <property type="entry name" value="YWTD domain"/>
    <property type="match status" value="8"/>
</dbReference>
<keyword evidence="8" id="KW-0106">Calcium</keyword>
<dbReference type="Gene3D" id="2.10.25.10">
    <property type="entry name" value="Laminin"/>
    <property type="match status" value="12"/>
</dbReference>
<dbReference type="GO" id="GO:0006898">
    <property type="term" value="P:receptor-mediated endocytosis"/>
    <property type="evidence" value="ECO:0007669"/>
    <property type="project" value="TreeGrafter"/>
</dbReference>
<feature type="repeat" description="LDL-receptor class B" evidence="16">
    <location>
        <begin position="1350"/>
        <end position="1392"/>
    </location>
</feature>
<accession>T1H803</accession>
<dbReference type="GO" id="GO:0005509">
    <property type="term" value="F:calcium ion binding"/>
    <property type="evidence" value="ECO:0007669"/>
    <property type="project" value="InterPro"/>
</dbReference>
<feature type="repeat" description="LDL-receptor class B" evidence="16">
    <location>
        <begin position="597"/>
        <end position="639"/>
    </location>
</feature>
<dbReference type="FunCoup" id="T1H803">
    <property type="interactions" value="191"/>
</dbReference>
<dbReference type="Gene3D" id="2.120.10.30">
    <property type="entry name" value="TolB, C-terminal domain"/>
    <property type="match status" value="9"/>
</dbReference>
<feature type="domain" description="EGF-like" evidence="17">
    <location>
        <begin position="4266"/>
        <end position="4297"/>
    </location>
</feature>
<feature type="disulfide bond" evidence="15">
    <location>
        <begin position="3676"/>
        <end position="3688"/>
    </location>
</feature>
<evidence type="ECO:0000256" key="8">
    <source>
        <dbReference type="ARBA" id="ARBA00022837"/>
    </source>
</evidence>
<proteinExistence type="inferred from homology"/>
<feature type="disulfide bond" evidence="15">
    <location>
        <begin position="1095"/>
        <end position="1110"/>
    </location>
</feature>
<dbReference type="Pfam" id="PF00058">
    <property type="entry name" value="Ldl_recept_b"/>
    <property type="match status" value="9"/>
</dbReference>
<feature type="domain" description="EGF-like" evidence="17">
    <location>
        <begin position="4195"/>
        <end position="4229"/>
    </location>
</feature>
<evidence type="ECO:0000313" key="19">
    <source>
        <dbReference type="Proteomes" id="UP000015103"/>
    </source>
</evidence>
<dbReference type="PROSITE" id="PS50026">
    <property type="entry name" value="EGF_3"/>
    <property type="match status" value="6"/>
</dbReference>
<feature type="disulfide bond" evidence="15">
    <location>
        <begin position="3778"/>
        <end position="3793"/>
    </location>
</feature>
<feature type="disulfide bond" evidence="15">
    <location>
        <begin position="3655"/>
        <end position="3670"/>
    </location>
</feature>
<evidence type="ECO:0000259" key="17">
    <source>
        <dbReference type="PROSITE" id="PS50026"/>
    </source>
</evidence>
<dbReference type="FunFam" id="4.10.400.10:FF:000007">
    <property type="entry name" value="Low density lipoprotein receptor-related protein 1"/>
    <property type="match status" value="1"/>
</dbReference>
<feature type="disulfide bond" evidence="15">
    <location>
        <begin position="3565"/>
        <end position="3583"/>
    </location>
</feature>
<dbReference type="FunFam" id="2.120.10.30:FF:000241">
    <property type="entry name" value="Low-density lipoprotein receptor-related protein 6"/>
    <property type="match status" value="4"/>
</dbReference>
<feature type="disulfide bond" evidence="15">
    <location>
        <begin position="2547"/>
        <end position="2565"/>
    </location>
</feature>
<dbReference type="InterPro" id="IPR009030">
    <property type="entry name" value="Growth_fac_rcpt_cys_sf"/>
</dbReference>
<feature type="disulfide bond" evidence="15">
    <location>
        <begin position="2903"/>
        <end position="2918"/>
    </location>
</feature>
<keyword evidence="6" id="KW-0732">Signal</keyword>
<dbReference type="HOGENOM" id="CLU_000085_2_0_1"/>
<keyword evidence="4" id="KW-0254">Endocytosis</keyword>
<dbReference type="FunFam" id="4.10.400.10:FF:000002">
    <property type="entry name" value="Low-density lipoprotein receptor-related protein 1"/>
    <property type="match status" value="1"/>
</dbReference>
<feature type="disulfide bond" evidence="15">
    <location>
        <begin position="3558"/>
        <end position="3570"/>
    </location>
</feature>
<dbReference type="Gene3D" id="4.10.1220.10">
    <property type="entry name" value="EGF-type module"/>
    <property type="match status" value="1"/>
</dbReference>